<evidence type="ECO:0000256" key="2">
    <source>
        <dbReference type="RuleBase" id="RU363116"/>
    </source>
</evidence>
<dbReference type="OrthoDB" id="191150at2759"/>
<dbReference type="Pfam" id="PF03803">
    <property type="entry name" value="Scramblase"/>
    <property type="match status" value="1"/>
</dbReference>
<evidence type="ECO:0000313" key="4">
    <source>
        <dbReference type="Proteomes" id="UP000728032"/>
    </source>
</evidence>
<comment type="similarity">
    <text evidence="1 2">Belongs to the phospholipid scramblase family.</text>
</comment>
<sequence>MTAQSPQHIPKPTTLRPVNCPPGLEYLLQVDQLIVKQKVEILETFTGFETNNEYDIQNNLGQNVYLASEDTDCCTRNCCGPNRAFNMRIVGPSNREVLHLVRPLRCDTCFCFCCLQYMRVEAPVGHLIGYVVQDCSYDENLWTRLCQDVEFDVLAKDTNTAIGRITKRWSAILRETFTDADIYGVLFPSDMDVRAKACLLAATLLIDYMFFEKKGSQERERERERERETGRGC</sequence>
<evidence type="ECO:0000313" key="3">
    <source>
        <dbReference type="EMBL" id="CAD7660774.1"/>
    </source>
</evidence>
<dbReference type="EMBL" id="CAJPVJ010021252">
    <property type="protein sequence ID" value="CAG2177910.1"/>
    <property type="molecule type" value="Genomic_DNA"/>
</dbReference>
<dbReference type="AlphaFoldDB" id="A0A7R9MIA3"/>
<gene>
    <name evidence="3" type="ORF">ONB1V03_LOCUS17337</name>
</gene>
<keyword evidence="2" id="KW-0449">Lipoprotein</keyword>
<protein>
    <recommendedName>
        <fullName evidence="2">Phospholipid scramblase</fullName>
    </recommendedName>
</protein>
<dbReference type="PANTHER" id="PTHR23248:SF9">
    <property type="entry name" value="PHOSPHOLIPID SCRAMBLASE"/>
    <property type="match status" value="1"/>
</dbReference>
<dbReference type="SUPFAM" id="SSF54518">
    <property type="entry name" value="Tubby C-terminal domain-like"/>
    <property type="match status" value="1"/>
</dbReference>
<proteinExistence type="inferred from homology"/>
<keyword evidence="4" id="KW-1185">Reference proteome</keyword>
<dbReference type="Proteomes" id="UP000728032">
    <property type="component" value="Unassembled WGS sequence"/>
</dbReference>
<dbReference type="PANTHER" id="PTHR23248">
    <property type="entry name" value="PHOSPHOLIPID SCRAMBLASE-RELATED"/>
    <property type="match status" value="1"/>
</dbReference>
<evidence type="ECO:0000256" key="1">
    <source>
        <dbReference type="ARBA" id="ARBA00005350"/>
    </source>
</evidence>
<comment type="function">
    <text evidence="2">May mediate accelerated ATP-independent bidirectional transbilayer migration of phospholipids upon binding calcium ions that results in a loss of phospholipid asymmetry in the plasma membrane.</text>
</comment>
<organism evidence="3">
    <name type="scientific">Oppiella nova</name>
    <dbReference type="NCBI Taxonomy" id="334625"/>
    <lineage>
        <taxon>Eukaryota</taxon>
        <taxon>Metazoa</taxon>
        <taxon>Ecdysozoa</taxon>
        <taxon>Arthropoda</taxon>
        <taxon>Chelicerata</taxon>
        <taxon>Arachnida</taxon>
        <taxon>Acari</taxon>
        <taxon>Acariformes</taxon>
        <taxon>Sarcoptiformes</taxon>
        <taxon>Oribatida</taxon>
        <taxon>Brachypylina</taxon>
        <taxon>Oppioidea</taxon>
        <taxon>Oppiidae</taxon>
        <taxon>Oppiella</taxon>
    </lineage>
</organism>
<dbReference type="InterPro" id="IPR005552">
    <property type="entry name" value="Scramblase"/>
</dbReference>
<dbReference type="EMBL" id="OC936077">
    <property type="protein sequence ID" value="CAD7660774.1"/>
    <property type="molecule type" value="Genomic_DNA"/>
</dbReference>
<keyword evidence="2" id="KW-0106">Calcium</keyword>
<name>A0A7R9MIA3_9ACAR</name>
<dbReference type="GO" id="GO:0005886">
    <property type="term" value="C:plasma membrane"/>
    <property type="evidence" value="ECO:0007669"/>
    <property type="project" value="TreeGrafter"/>
</dbReference>
<accession>A0A7R9MIA3</accession>
<dbReference type="InterPro" id="IPR025659">
    <property type="entry name" value="Tubby-like_C"/>
</dbReference>
<dbReference type="GO" id="GO:0017128">
    <property type="term" value="F:phospholipid scramblase activity"/>
    <property type="evidence" value="ECO:0007669"/>
    <property type="project" value="InterPro"/>
</dbReference>
<comment type="cofactor">
    <cofactor evidence="2">
        <name>Ca(2+)</name>
        <dbReference type="ChEBI" id="CHEBI:29108"/>
    </cofactor>
</comment>
<keyword evidence="2" id="KW-0564">Palmitate</keyword>
<reference evidence="3" key="1">
    <citation type="submission" date="2020-11" db="EMBL/GenBank/DDBJ databases">
        <authorList>
            <person name="Tran Van P."/>
        </authorList>
    </citation>
    <scope>NUCLEOTIDE SEQUENCE</scope>
</reference>